<feature type="domain" description="HAMP" evidence="7">
    <location>
        <begin position="217"/>
        <end position="269"/>
    </location>
</feature>
<protein>
    <submittedName>
        <fullName evidence="8">Chemotaxis protein</fullName>
    </submittedName>
</protein>
<dbReference type="InterPro" id="IPR003660">
    <property type="entry name" value="HAMP_dom"/>
</dbReference>
<evidence type="ECO:0000256" key="2">
    <source>
        <dbReference type="ARBA" id="ARBA00022481"/>
    </source>
</evidence>
<evidence type="ECO:0000313" key="9">
    <source>
        <dbReference type="Proteomes" id="UP000075238"/>
    </source>
</evidence>
<feature type="domain" description="Methyl-accepting transducer" evidence="6">
    <location>
        <begin position="274"/>
        <end position="503"/>
    </location>
</feature>
<feature type="coiled-coil region" evidence="5">
    <location>
        <begin position="293"/>
        <end position="330"/>
    </location>
</feature>
<dbReference type="SMART" id="SM00283">
    <property type="entry name" value="MA"/>
    <property type="match status" value="1"/>
</dbReference>
<accession>A0A142JW59</accession>
<dbReference type="PANTHER" id="PTHR43531">
    <property type="entry name" value="PROTEIN ICFG"/>
    <property type="match status" value="1"/>
</dbReference>
<name>A0A142JW59_9BURK</name>
<keyword evidence="9" id="KW-1185">Reference proteome</keyword>
<evidence type="ECO:0000256" key="4">
    <source>
        <dbReference type="PROSITE-ProRule" id="PRU00284"/>
    </source>
</evidence>
<dbReference type="GO" id="GO:0004888">
    <property type="term" value="F:transmembrane signaling receptor activity"/>
    <property type="evidence" value="ECO:0007669"/>
    <property type="project" value="InterPro"/>
</dbReference>
<dbReference type="InterPro" id="IPR047347">
    <property type="entry name" value="YvaQ-like_sensor"/>
</dbReference>
<dbReference type="Pfam" id="PF00015">
    <property type="entry name" value="MCPsignal"/>
    <property type="match status" value="1"/>
</dbReference>
<evidence type="ECO:0000256" key="5">
    <source>
        <dbReference type="SAM" id="Coils"/>
    </source>
</evidence>
<dbReference type="CDD" id="cd19411">
    <property type="entry name" value="MCP2201-like_sensor"/>
    <property type="match status" value="1"/>
</dbReference>
<dbReference type="CDD" id="cd11386">
    <property type="entry name" value="MCP_signal"/>
    <property type="match status" value="1"/>
</dbReference>
<comment type="subcellular location">
    <subcellularLocation>
        <location evidence="1">Membrane</location>
    </subcellularLocation>
</comment>
<sequence length="542" mass="57518">MSVFRSLSIRTRLLAGFGTLAGVVLVVSAYSLHALGEATAGFNDYLNGLNARADMAAQVRNAVDRRAIAARNLVLVTDAAELEREKADALRAHEDVQTRLARLGEMVRQPGVSDEARKLVEEVARVEAQYGPVATGIVGLAVERKIEEAIGRIDKQCRPLLAALIKSTDAYAEFTKARQKEMERRLEADYERQRNLLILISLVSAVIALAGGVLITRAITRPIQQAVEVAGTVAGGDLGARIEVDRDDETGRLLAALRDMNERLTATVTRVRASSGNIAISTSEIARGNADLSSRTEEQAASLEQTAASMEELTETVRQNTENARQASELARSAADVAQRGSTTVQRVVGTMQDISASSDKIAEITGIIEGIAFQTNILALNAAVEAARAGEQGRGFAVVASEVRGLAQRSSSAAKEIKELIEASGRQVQDGSSLASEAGQTMAEVTQAVARVTGIVEEIATASAEQTRGIEQVNQAIVQIDQVTQQNASLVSEAANASRALEEQGRELSEVVAFFRLPGEGGGRVEAPVLARRAVGAMATA</sequence>
<keyword evidence="5" id="KW-0175">Coiled coil</keyword>
<dbReference type="GO" id="GO:0005886">
    <property type="term" value="C:plasma membrane"/>
    <property type="evidence" value="ECO:0007669"/>
    <property type="project" value="TreeGrafter"/>
</dbReference>
<dbReference type="PANTHER" id="PTHR43531:SF14">
    <property type="entry name" value="METHYL-ACCEPTING CHEMOTAXIS PROTEIN I-RELATED"/>
    <property type="match status" value="1"/>
</dbReference>
<dbReference type="STRING" id="1796606.A2G96_22795"/>
<dbReference type="GO" id="GO:0007165">
    <property type="term" value="P:signal transduction"/>
    <property type="evidence" value="ECO:0007669"/>
    <property type="project" value="UniProtKB-KW"/>
</dbReference>
<evidence type="ECO:0000256" key="1">
    <source>
        <dbReference type="ARBA" id="ARBA00004370"/>
    </source>
</evidence>
<proteinExistence type="inferred from homology"/>
<dbReference type="CDD" id="cd06225">
    <property type="entry name" value="HAMP"/>
    <property type="match status" value="1"/>
</dbReference>
<evidence type="ECO:0000256" key="3">
    <source>
        <dbReference type="ARBA" id="ARBA00029447"/>
    </source>
</evidence>
<dbReference type="SUPFAM" id="SSF58104">
    <property type="entry name" value="Methyl-accepting chemotaxis protein (MCP) signaling domain"/>
    <property type="match status" value="1"/>
</dbReference>
<gene>
    <name evidence="8" type="ORF">A2G96_22795</name>
</gene>
<dbReference type="SMART" id="SM00304">
    <property type="entry name" value="HAMP"/>
    <property type="match status" value="1"/>
</dbReference>
<dbReference type="KEGG" id="cnan:A2G96_22795"/>
<dbReference type="RefSeq" id="WP_062804095.1">
    <property type="nucleotide sequence ID" value="NZ_CP014845.1"/>
</dbReference>
<dbReference type="AlphaFoldDB" id="A0A142JW59"/>
<dbReference type="InterPro" id="IPR024478">
    <property type="entry name" value="HlyB_4HB_MCP"/>
</dbReference>
<keyword evidence="4" id="KW-0807">Transducer</keyword>
<reference evidence="8 9" key="1">
    <citation type="submission" date="2016-03" db="EMBL/GenBank/DDBJ databases">
        <title>Complete genome sequence of a novel chlorpyrifos degrading bacterium, Cupriavidus nantongensis sp. X1.</title>
        <authorList>
            <person name="Fang L."/>
        </authorList>
    </citation>
    <scope>NUCLEOTIDE SEQUENCE [LARGE SCALE GENOMIC DNA]</scope>
    <source>
        <strain evidence="8 9">X1</strain>
    </source>
</reference>
<dbReference type="InterPro" id="IPR004089">
    <property type="entry name" value="MCPsignal_dom"/>
</dbReference>
<dbReference type="Proteomes" id="UP000075238">
    <property type="component" value="Chromosome 2"/>
</dbReference>
<dbReference type="PROSITE" id="PS50111">
    <property type="entry name" value="CHEMOTAXIS_TRANSDUC_2"/>
    <property type="match status" value="1"/>
</dbReference>
<evidence type="ECO:0000259" key="6">
    <source>
        <dbReference type="PROSITE" id="PS50111"/>
    </source>
</evidence>
<dbReference type="InterPro" id="IPR004090">
    <property type="entry name" value="Chemotax_Me-accpt_rcpt"/>
</dbReference>
<dbReference type="PRINTS" id="PR00260">
    <property type="entry name" value="CHEMTRNSDUCR"/>
</dbReference>
<dbReference type="Pfam" id="PF00672">
    <property type="entry name" value="HAMP"/>
    <property type="match status" value="1"/>
</dbReference>
<dbReference type="InterPro" id="IPR051310">
    <property type="entry name" value="MCP_chemotaxis"/>
</dbReference>
<keyword evidence="2" id="KW-0488">Methylation</keyword>
<comment type="similarity">
    <text evidence="3">Belongs to the methyl-accepting chemotaxis (MCP) protein family.</text>
</comment>
<dbReference type="EMBL" id="CP014845">
    <property type="protein sequence ID" value="AMR82321.1"/>
    <property type="molecule type" value="Genomic_DNA"/>
</dbReference>
<dbReference type="GO" id="GO:0006935">
    <property type="term" value="P:chemotaxis"/>
    <property type="evidence" value="ECO:0007669"/>
    <property type="project" value="InterPro"/>
</dbReference>
<dbReference type="Gene3D" id="1.10.287.950">
    <property type="entry name" value="Methyl-accepting chemotaxis protein"/>
    <property type="match status" value="1"/>
</dbReference>
<evidence type="ECO:0000259" key="7">
    <source>
        <dbReference type="PROSITE" id="PS50885"/>
    </source>
</evidence>
<dbReference type="PROSITE" id="PS50885">
    <property type="entry name" value="HAMP"/>
    <property type="match status" value="1"/>
</dbReference>
<organism evidence="8 9">
    <name type="scientific">Cupriavidus nantongensis</name>
    <dbReference type="NCBI Taxonomy" id="1796606"/>
    <lineage>
        <taxon>Bacteria</taxon>
        <taxon>Pseudomonadati</taxon>
        <taxon>Pseudomonadota</taxon>
        <taxon>Betaproteobacteria</taxon>
        <taxon>Burkholderiales</taxon>
        <taxon>Burkholderiaceae</taxon>
        <taxon>Cupriavidus</taxon>
    </lineage>
</organism>
<dbReference type="FunFam" id="1.10.287.950:FF:000001">
    <property type="entry name" value="Methyl-accepting chemotaxis sensory transducer"/>
    <property type="match status" value="1"/>
</dbReference>
<dbReference type="Gene3D" id="6.10.340.10">
    <property type="match status" value="1"/>
</dbReference>
<evidence type="ECO:0000313" key="8">
    <source>
        <dbReference type="EMBL" id="AMR82321.1"/>
    </source>
</evidence>
<dbReference type="Pfam" id="PF12729">
    <property type="entry name" value="4HB_MCP_1"/>
    <property type="match status" value="1"/>
</dbReference>
<dbReference type="OrthoDB" id="5441488at2"/>